<sequence>MKGAEIVPLDDDIKAKIRRQIAIARTKYGPRDFALLCIEGSWGDTLDDRKTLAMLRSLNRTGSIYKKVICRAPLTSQ</sequence>
<dbReference type="AlphaFoldDB" id="A0AAU8CTJ4"/>
<dbReference type="RefSeq" id="WP_353642490.1">
    <property type="nucleotide sequence ID" value="NZ_CP159253.1"/>
</dbReference>
<evidence type="ECO:0000313" key="1">
    <source>
        <dbReference type="EMBL" id="XCG49981.1"/>
    </source>
</evidence>
<protein>
    <submittedName>
        <fullName evidence="1">Uncharacterized protein</fullName>
    </submittedName>
</protein>
<organism evidence="1">
    <name type="scientific">Mesorhizobium sp. WSM2240</name>
    <dbReference type="NCBI Taxonomy" id="3228851"/>
    <lineage>
        <taxon>Bacteria</taxon>
        <taxon>Pseudomonadati</taxon>
        <taxon>Pseudomonadota</taxon>
        <taxon>Alphaproteobacteria</taxon>
        <taxon>Hyphomicrobiales</taxon>
        <taxon>Phyllobacteriaceae</taxon>
        <taxon>Mesorhizobium</taxon>
    </lineage>
</organism>
<name>A0AAU8CTJ4_9HYPH</name>
<dbReference type="EMBL" id="CP159253">
    <property type="protein sequence ID" value="XCG49981.1"/>
    <property type="molecule type" value="Genomic_DNA"/>
</dbReference>
<accession>A0AAU8CTJ4</accession>
<proteinExistence type="predicted"/>
<gene>
    <name evidence="1" type="ORF">ABVK50_05630</name>
</gene>
<reference evidence="1" key="1">
    <citation type="submission" date="2024-06" db="EMBL/GenBank/DDBJ databases">
        <title>Mesorhizobium karijinii sp. nov., a symbiont of the iconic Swainsona formosa from arid Australia.</title>
        <authorList>
            <person name="Hill Y.J."/>
            <person name="Watkin E.L.J."/>
            <person name="O'Hara G.W."/>
            <person name="Terpolilli J."/>
            <person name="Tye M.L."/>
            <person name="Kohlmeier M.G."/>
        </authorList>
    </citation>
    <scope>NUCLEOTIDE SEQUENCE</scope>
    <source>
        <strain evidence="1">WSM2240</strain>
    </source>
</reference>